<dbReference type="Gene3D" id="3.40.50.720">
    <property type="entry name" value="NAD(P)-binding Rossmann-like Domain"/>
    <property type="match status" value="1"/>
</dbReference>
<dbReference type="InterPro" id="IPR002347">
    <property type="entry name" value="SDR_fam"/>
</dbReference>
<dbReference type="EMBL" id="PNBX01000015">
    <property type="protein sequence ID" value="TMO69585.1"/>
    <property type="molecule type" value="Genomic_DNA"/>
</dbReference>
<proteinExistence type="inferred from homology"/>
<dbReference type="Pfam" id="PF13561">
    <property type="entry name" value="adh_short_C2"/>
    <property type="match status" value="1"/>
</dbReference>
<sequence>MTNTWTMITGGAGHVGRTAAETLLELGGKIILVDRNIKALEELCESTFKDAFEHQHLYVLACDLAEEQQVLNLMDDVKRITDSHLNCVINNAAFVGTDKLTGWCVPFQEQSLGTFKDCVNVNLTAAFQISQLACKIMASHSHSCKSVINISSIYGQVGPQMDLYEGTDMGNPAAYAASKAGLMQLTRWMAPVVAPDIRVNTILLGGIERGQSVLFTEKYSAKVPLARMATEEDIKGAIAYLSSSLSNYMTGQTLSLDGGWTIV</sequence>
<comment type="caution">
    <text evidence="2">The sequence shown here is derived from an EMBL/GenBank/DDBJ whole genome shotgun (WGS) entry which is preliminary data.</text>
</comment>
<dbReference type="GO" id="GO:0030497">
    <property type="term" value="P:fatty acid elongation"/>
    <property type="evidence" value="ECO:0007669"/>
    <property type="project" value="TreeGrafter"/>
</dbReference>
<reference evidence="3" key="2">
    <citation type="submission" date="2019-06" db="EMBL/GenBank/DDBJ databases">
        <title>Co-occurence of chitin degradation, pigmentation and bioactivity in marine Pseudoalteromonas.</title>
        <authorList>
            <person name="Sonnenschein E.C."/>
            <person name="Bech P.K."/>
        </authorList>
    </citation>
    <scope>NUCLEOTIDE SEQUENCE [LARGE SCALE GENOMIC DNA]</scope>
    <source>
        <strain evidence="3">S3790</strain>
    </source>
</reference>
<evidence type="ECO:0000313" key="2">
    <source>
        <dbReference type="EMBL" id="TMO69585.1"/>
    </source>
</evidence>
<dbReference type="AlphaFoldDB" id="A0A5S3VC67"/>
<dbReference type="PRINTS" id="PR00080">
    <property type="entry name" value="SDRFAMILY"/>
</dbReference>
<dbReference type="PANTHER" id="PTHR42760:SF40">
    <property type="entry name" value="3-OXOACYL-[ACYL-CARRIER-PROTEIN] REDUCTASE, CHLOROPLASTIC"/>
    <property type="match status" value="1"/>
</dbReference>
<dbReference type="PANTHER" id="PTHR42760">
    <property type="entry name" value="SHORT-CHAIN DEHYDROGENASES/REDUCTASES FAMILY MEMBER"/>
    <property type="match status" value="1"/>
</dbReference>
<accession>A0A5S3VC67</accession>
<name>A0A5S3VC67_9GAMM</name>
<reference evidence="2 3" key="1">
    <citation type="submission" date="2018-01" db="EMBL/GenBank/DDBJ databases">
        <authorList>
            <person name="Paulsen S."/>
            <person name="Gram L.K."/>
        </authorList>
    </citation>
    <scope>NUCLEOTIDE SEQUENCE [LARGE SCALE GENOMIC DNA]</scope>
    <source>
        <strain evidence="2 3">S3790</strain>
    </source>
</reference>
<gene>
    <name evidence="2" type="ORF">CWC19_04800</name>
</gene>
<protein>
    <submittedName>
        <fullName evidence="2">Short-chain dehydrogenase</fullName>
    </submittedName>
</protein>
<dbReference type="SUPFAM" id="SSF51735">
    <property type="entry name" value="NAD(P)-binding Rossmann-fold domains"/>
    <property type="match status" value="1"/>
</dbReference>
<evidence type="ECO:0000313" key="3">
    <source>
        <dbReference type="Proteomes" id="UP000307217"/>
    </source>
</evidence>
<dbReference type="Proteomes" id="UP000307217">
    <property type="component" value="Unassembled WGS sequence"/>
</dbReference>
<dbReference type="GO" id="GO:0016616">
    <property type="term" value="F:oxidoreductase activity, acting on the CH-OH group of donors, NAD or NADP as acceptor"/>
    <property type="evidence" value="ECO:0007669"/>
    <property type="project" value="TreeGrafter"/>
</dbReference>
<comment type="similarity">
    <text evidence="1">Belongs to the short-chain dehydrogenases/reductases (SDR) family.</text>
</comment>
<evidence type="ECO:0000256" key="1">
    <source>
        <dbReference type="ARBA" id="ARBA00006484"/>
    </source>
</evidence>
<dbReference type="InterPro" id="IPR036291">
    <property type="entry name" value="NAD(P)-bd_dom_sf"/>
</dbReference>
<dbReference type="PRINTS" id="PR00081">
    <property type="entry name" value="GDHRDH"/>
</dbReference>
<organism evidence="2 3">
    <name type="scientific">Pseudoalteromonas aurantia</name>
    <dbReference type="NCBI Taxonomy" id="43654"/>
    <lineage>
        <taxon>Bacteria</taxon>
        <taxon>Pseudomonadati</taxon>
        <taxon>Pseudomonadota</taxon>
        <taxon>Gammaproteobacteria</taxon>
        <taxon>Alteromonadales</taxon>
        <taxon>Pseudoalteromonadaceae</taxon>
        <taxon>Pseudoalteromonas</taxon>
    </lineage>
</organism>
<dbReference type="OrthoDB" id="9803333at2"/>